<proteinExistence type="predicted"/>
<comment type="caution">
    <text evidence="2">The sequence shown here is derived from an EMBL/GenBank/DDBJ whole genome shotgun (WGS) entry which is preliminary data.</text>
</comment>
<gene>
    <name evidence="2" type="ORF">Q361_101299</name>
</gene>
<keyword evidence="3" id="KW-1185">Reference proteome</keyword>
<sequence length="253" mass="29283">MLKKAYILLFLVLYTKTSAQYSYTELGVSAGPVFFKSDYGARNDFENFVKNNGFSIGVNYYTTPNNFYGGFWEHIKLRFDLTYMKADLKHYGEWVAPERTNTFANQLRGMYGSTETINFGTQFEFYPLRTDDYNRGEMFNPYFGIGPQINYVSTKAESTLGKLGSPITTPEKYMGAYKNESFWVPSVCASVGVRYKLSDYHALTAEVRGQFYFSDWVDGLNPDRKVYTENKANDYNLGFSIGYVYYFSNVRFY</sequence>
<keyword evidence="1" id="KW-0732">Signal</keyword>
<organism evidence="2 3">
    <name type="scientific">Flavobacterium croceum DSM 17960</name>
    <dbReference type="NCBI Taxonomy" id="1121886"/>
    <lineage>
        <taxon>Bacteria</taxon>
        <taxon>Pseudomonadati</taxon>
        <taxon>Bacteroidota</taxon>
        <taxon>Flavobacteriia</taxon>
        <taxon>Flavobacteriales</taxon>
        <taxon>Flavobacteriaceae</taxon>
        <taxon>Flavobacterium</taxon>
    </lineage>
</organism>
<reference evidence="2 3" key="1">
    <citation type="submission" date="2018-01" db="EMBL/GenBank/DDBJ databases">
        <title>Genomic Encyclopedia of Type Strains, Phase I: the one thousand microbial genomes (KMG-I) project.</title>
        <authorList>
            <person name="Goeker M."/>
        </authorList>
    </citation>
    <scope>NUCLEOTIDE SEQUENCE [LARGE SCALE GENOMIC DNA]</scope>
    <source>
        <strain evidence="2 3">DSM 17960</strain>
    </source>
</reference>
<evidence type="ECO:0000313" key="2">
    <source>
        <dbReference type="EMBL" id="POS03190.1"/>
    </source>
</evidence>
<feature type="signal peptide" evidence="1">
    <location>
        <begin position="1"/>
        <end position="19"/>
    </location>
</feature>
<dbReference type="EMBL" id="PQNY01000001">
    <property type="protein sequence ID" value="POS03190.1"/>
    <property type="molecule type" value="Genomic_DNA"/>
</dbReference>
<dbReference type="AlphaFoldDB" id="A0A2S4NC28"/>
<evidence type="ECO:0008006" key="4">
    <source>
        <dbReference type="Google" id="ProtNLM"/>
    </source>
</evidence>
<name>A0A2S4NC28_9FLAO</name>
<evidence type="ECO:0000256" key="1">
    <source>
        <dbReference type="SAM" id="SignalP"/>
    </source>
</evidence>
<dbReference type="RefSeq" id="WP_103724930.1">
    <property type="nucleotide sequence ID" value="NZ_PQNY01000001.1"/>
</dbReference>
<dbReference type="OrthoDB" id="1142271at2"/>
<evidence type="ECO:0000313" key="3">
    <source>
        <dbReference type="Proteomes" id="UP000237056"/>
    </source>
</evidence>
<protein>
    <recommendedName>
        <fullName evidence="4">Outer membrane protein with beta-barrel domain</fullName>
    </recommendedName>
</protein>
<feature type="chain" id="PRO_5015590469" description="Outer membrane protein with beta-barrel domain" evidence="1">
    <location>
        <begin position="20"/>
        <end position="253"/>
    </location>
</feature>
<dbReference type="Proteomes" id="UP000237056">
    <property type="component" value="Unassembled WGS sequence"/>
</dbReference>
<dbReference type="NCBIfam" id="NF047659">
    <property type="entry name" value="THC0290_0291_fam"/>
    <property type="match status" value="1"/>
</dbReference>
<accession>A0A2S4NC28</accession>